<keyword evidence="1" id="KW-0472">Membrane</keyword>
<dbReference type="Proteomes" id="UP000185904">
    <property type="component" value="Unassembled WGS sequence"/>
</dbReference>
<proteinExistence type="predicted"/>
<feature type="transmembrane region" description="Helical" evidence="1">
    <location>
        <begin position="233"/>
        <end position="252"/>
    </location>
</feature>
<dbReference type="GeneID" id="34591089"/>
<gene>
    <name evidence="3" type="ORF">AYO20_07678</name>
</gene>
<sequence>MAESLFSQTRTRGNVEHVNSVGAEQDIELNGLASLEYHERLTRFARGAVRHWVKNTTVIDFRPLYAVSIHHQQRQLLQEISTFFRSNMTDEQLDRIGKLLGQYTNTLRHFEFIHSNRWNTYFVKNIAASRVDNGPGSRMQAALISEFGLALPAPQHTLYSDDDLLGSFDHSLMEHGTARGKTRGTERQQSELARQRREGIKRAQRRFIFAIIGGLVIVTPVLVIVVGTVSAKALAVVSISIFAFSVVVALFSAAEPESLLAATAAYAAVLVVFISNAKPAPA</sequence>
<dbReference type="OrthoDB" id="3546297at2759"/>
<comment type="caution">
    <text evidence="3">The sequence shown here is derived from an EMBL/GenBank/DDBJ whole genome shotgun (WGS) entry which is preliminary data.</text>
</comment>
<dbReference type="RefSeq" id="XP_022498053.1">
    <property type="nucleotide sequence ID" value="XM_022645963.1"/>
</dbReference>
<organism evidence="3 4">
    <name type="scientific">Fonsecaea nubica</name>
    <dbReference type="NCBI Taxonomy" id="856822"/>
    <lineage>
        <taxon>Eukaryota</taxon>
        <taxon>Fungi</taxon>
        <taxon>Dikarya</taxon>
        <taxon>Ascomycota</taxon>
        <taxon>Pezizomycotina</taxon>
        <taxon>Eurotiomycetes</taxon>
        <taxon>Chaetothyriomycetidae</taxon>
        <taxon>Chaetothyriales</taxon>
        <taxon>Herpotrichiellaceae</taxon>
        <taxon>Fonsecaea</taxon>
    </lineage>
</organism>
<name>A0A178CTW0_9EURO</name>
<dbReference type="InterPro" id="IPR046529">
    <property type="entry name" value="DUF6594"/>
</dbReference>
<feature type="transmembrane region" description="Helical" evidence="1">
    <location>
        <begin position="207"/>
        <end position="227"/>
    </location>
</feature>
<evidence type="ECO:0000313" key="4">
    <source>
        <dbReference type="Proteomes" id="UP000185904"/>
    </source>
</evidence>
<dbReference type="EMBL" id="LVCJ01000055">
    <property type="protein sequence ID" value="OAL32887.1"/>
    <property type="molecule type" value="Genomic_DNA"/>
</dbReference>
<reference evidence="3 4" key="1">
    <citation type="submission" date="2016-03" db="EMBL/GenBank/DDBJ databases">
        <title>The draft genome sequence of Fonsecaea nubica causative agent of cutaneous subcutaneous infection in human host.</title>
        <authorList>
            <person name="Costa F."/>
            <person name="Sybren D.H."/>
            <person name="Raittz R.T."/>
            <person name="Weiss V.A."/>
            <person name="Leao A.C."/>
            <person name="Gomes R."/>
            <person name="De Souza E.M."/>
            <person name="Pedrosa F.O."/>
            <person name="Steffens M.B."/>
            <person name="Bombassaro A."/>
            <person name="Tadra-Sfeir M.Z."/>
            <person name="Moreno L.F."/>
            <person name="Najafzadeh M.J."/>
            <person name="Felipe M.S."/>
            <person name="Teixeira M."/>
            <person name="Sun J."/>
            <person name="Xi L."/>
            <person name="Castro M.A."/>
            <person name="Vicente V.A."/>
        </authorList>
    </citation>
    <scope>NUCLEOTIDE SEQUENCE [LARGE SCALE GENOMIC DNA]</scope>
    <source>
        <strain evidence="3 4">CBS 269.64</strain>
    </source>
</reference>
<feature type="domain" description="DUF6594" evidence="2">
    <location>
        <begin position="167"/>
        <end position="271"/>
    </location>
</feature>
<feature type="transmembrane region" description="Helical" evidence="1">
    <location>
        <begin position="259"/>
        <end position="277"/>
    </location>
</feature>
<protein>
    <recommendedName>
        <fullName evidence="2">DUF6594 domain-containing protein</fullName>
    </recommendedName>
</protein>
<evidence type="ECO:0000256" key="1">
    <source>
        <dbReference type="SAM" id="Phobius"/>
    </source>
</evidence>
<dbReference type="Pfam" id="PF20237">
    <property type="entry name" value="DUF6594"/>
    <property type="match status" value="1"/>
</dbReference>
<keyword evidence="1" id="KW-0812">Transmembrane</keyword>
<keyword evidence="1" id="KW-1133">Transmembrane helix</keyword>
<keyword evidence="4" id="KW-1185">Reference proteome</keyword>
<evidence type="ECO:0000259" key="2">
    <source>
        <dbReference type="Pfam" id="PF20237"/>
    </source>
</evidence>
<dbReference type="AlphaFoldDB" id="A0A178CTW0"/>
<evidence type="ECO:0000313" key="3">
    <source>
        <dbReference type="EMBL" id="OAL32887.1"/>
    </source>
</evidence>
<accession>A0A178CTW0</accession>